<feature type="region of interest" description="Disordered" evidence="1">
    <location>
        <begin position="1"/>
        <end position="25"/>
    </location>
</feature>
<gene>
    <name evidence="3" type="ORF">SCHPADRAFT_185939</name>
</gene>
<dbReference type="AlphaFoldDB" id="A0A0H2RZ65"/>
<dbReference type="STRING" id="27342.A0A0H2RZ65"/>
<dbReference type="Proteomes" id="UP000053477">
    <property type="component" value="Unassembled WGS sequence"/>
</dbReference>
<evidence type="ECO:0000259" key="2">
    <source>
        <dbReference type="Pfam" id="PF24016"/>
    </source>
</evidence>
<sequence length="295" mass="32307">MIISKEDEAQQETLPPYSTHSEEGNGTMATNEVIVQPVHVNLASLAEEKPRASSSKALGSSFQEIPSHLKPTTFIRKSLKKGSISGEYLVDTGLSRGGTEQSSFKPTVHLEAVEGNINAKIWLIASDDGSLPNEDRCPLLILNCVNGFINLEIVADCNNVSFTLKVSCKNGGVSVAIPSSFVGPLSLQTRNAHTRNYPKLARDLTTFADVEGDKKCFIGDYLSSGFGDGPWEGSSMDITCDTGRIKLFYDDELNRSNSQKNSLGFLRKDKIEDTKMKGYNQHPAMTPTFFPYQQT</sequence>
<name>A0A0H2RZ65_9AGAM</name>
<evidence type="ECO:0000313" key="3">
    <source>
        <dbReference type="EMBL" id="KLO17019.1"/>
    </source>
</evidence>
<evidence type="ECO:0000313" key="4">
    <source>
        <dbReference type="Proteomes" id="UP000053477"/>
    </source>
</evidence>
<dbReference type="InterPro" id="IPR055754">
    <property type="entry name" value="DUF7330"/>
</dbReference>
<evidence type="ECO:0000256" key="1">
    <source>
        <dbReference type="SAM" id="MobiDB-lite"/>
    </source>
</evidence>
<accession>A0A0H2RZ65</accession>
<feature type="domain" description="DUF7330" evidence="2">
    <location>
        <begin position="80"/>
        <end position="252"/>
    </location>
</feature>
<dbReference type="OrthoDB" id="5289249at2759"/>
<reference evidence="3 4" key="1">
    <citation type="submission" date="2015-04" db="EMBL/GenBank/DDBJ databases">
        <title>Complete genome sequence of Schizopora paradoxa KUC8140, a cosmopolitan wood degrader in East Asia.</title>
        <authorList>
            <consortium name="DOE Joint Genome Institute"/>
            <person name="Min B."/>
            <person name="Park H."/>
            <person name="Jang Y."/>
            <person name="Kim J.-J."/>
            <person name="Kim K.H."/>
            <person name="Pangilinan J."/>
            <person name="Lipzen A."/>
            <person name="Riley R."/>
            <person name="Grigoriev I.V."/>
            <person name="Spatafora J.W."/>
            <person name="Choi I.-G."/>
        </authorList>
    </citation>
    <scope>NUCLEOTIDE SEQUENCE [LARGE SCALE GENOMIC DNA]</scope>
    <source>
        <strain evidence="3 4">KUC8140</strain>
    </source>
</reference>
<dbReference type="InParanoid" id="A0A0H2RZ65"/>
<dbReference type="EMBL" id="KQ085909">
    <property type="protein sequence ID" value="KLO17019.1"/>
    <property type="molecule type" value="Genomic_DNA"/>
</dbReference>
<proteinExistence type="predicted"/>
<keyword evidence="4" id="KW-1185">Reference proteome</keyword>
<organism evidence="3 4">
    <name type="scientific">Schizopora paradoxa</name>
    <dbReference type="NCBI Taxonomy" id="27342"/>
    <lineage>
        <taxon>Eukaryota</taxon>
        <taxon>Fungi</taxon>
        <taxon>Dikarya</taxon>
        <taxon>Basidiomycota</taxon>
        <taxon>Agaricomycotina</taxon>
        <taxon>Agaricomycetes</taxon>
        <taxon>Hymenochaetales</taxon>
        <taxon>Schizoporaceae</taxon>
        <taxon>Schizopora</taxon>
    </lineage>
</organism>
<dbReference type="Pfam" id="PF24016">
    <property type="entry name" value="DUF7330"/>
    <property type="match status" value="1"/>
</dbReference>
<protein>
    <recommendedName>
        <fullName evidence="2">DUF7330 domain-containing protein</fullName>
    </recommendedName>
</protein>